<evidence type="ECO:0000256" key="4">
    <source>
        <dbReference type="ARBA" id="ARBA00022597"/>
    </source>
</evidence>
<comment type="subcellular location">
    <subcellularLocation>
        <location evidence="1">Periplasm</location>
    </subcellularLocation>
</comment>
<dbReference type="PANTHER" id="PTHR43649">
    <property type="entry name" value="ARABINOSE-BINDING PROTEIN-RELATED"/>
    <property type="match status" value="1"/>
</dbReference>
<feature type="chain" id="PRO_5031177787" description="Probable sugar-binding periplasmic protein" evidence="9">
    <location>
        <begin position="25"/>
        <end position="416"/>
    </location>
</feature>
<evidence type="ECO:0000256" key="3">
    <source>
        <dbReference type="ARBA" id="ARBA00022448"/>
    </source>
</evidence>
<evidence type="ECO:0000256" key="7">
    <source>
        <dbReference type="ARBA" id="ARBA00049629"/>
    </source>
</evidence>
<dbReference type="GO" id="GO:0042597">
    <property type="term" value="C:periplasmic space"/>
    <property type="evidence" value="ECO:0007669"/>
    <property type="project" value="UniProtKB-SubCell"/>
</dbReference>
<protein>
    <recommendedName>
        <fullName evidence="8">Probable sugar-binding periplasmic protein</fullName>
    </recommendedName>
</protein>
<dbReference type="RefSeq" id="WP_150970998.1">
    <property type="nucleotide sequence ID" value="NZ_VZDO01000012.1"/>
</dbReference>
<dbReference type="SUPFAM" id="SSF53850">
    <property type="entry name" value="Periplasmic binding protein-like II"/>
    <property type="match status" value="1"/>
</dbReference>
<comment type="similarity">
    <text evidence="2">Belongs to the bacterial solute-binding protein 1 family.</text>
</comment>
<evidence type="ECO:0000313" key="11">
    <source>
        <dbReference type="Proteomes" id="UP000432089"/>
    </source>
</evidence>
<keyword evidence="11" id="KW-1185">Reference proteome</keyword>
<feature type="signal peptide" evidence="9">
    <location>
        <begin position="1"/>
        <end position="24"/>
    </location>
</feature>
<keyword evidence="4" id="KW-0762">Sugar transport</keyword>
<dbReference type="Pfam" id="PF01547">
    <property type="entry name" value="SBP_bac_1"/>
    <property type="match status" value="1"/>
</dbReference>
<keyword evidence="6" id="KW-0574">Periplasm</keyword>
<name>A0A7V7TVV3_9HYPH</name>
<dbReference type="InterPro" id="IPR006059">
    <property type="entry name" value="SBP"/>
</dbReference>
<proteinExistence type="inferred from homology"/>
<organism evidence="10 11">
    <name type="scientific">Plantimonas leprariae</name>
    <dbReference type="NCBI Taxonomy" id="2615207"/>
    <lineage>
        <taxon>Bacteria</taxon>
        <taxon>Pseudomonadati</taxon>
        <taxon>Pseudomonadota</taxon>
        <taxon>Alphaproteobacteria</taxon>
        <taxon>Hyphomicrobiales</taxon>
        <taxon>Aurantimonadaceae</taxon>
        <taxon>Plantimonas</taxon>
    </lineage>
</organism>
<keyword evidence="3" id="KW-0813">Transport</keyword>
<dbReference type="Proteomes" id="UP000432089">
    <property type="component" value="Unassembled WGS sequence"/>
</dbReference>
<gene>
    <name evidence="10" type="ORF">F6X38_15090</name>
</gene>
<evidence type="ECO:0000256" key="2">
    <source>
        <dbReference type="ARBA" id="ARBA00008520"/>
    </source>
</evidence>
<dbReference type="AlphaFoldDB" id="A0A7V7TVV3"/>
<evidence type="ECO:0000256" key="6">
    <source>
        <dbReference type="ARBA" id="ARBA00022764"/>
    </source>
</evidence>
<dbReference type="InterPro" id="IPR050490">
    <property type="entry name" value="Bact_solute-bd_prot1"/>
</dbReference>
<comment type="function">
    <text evidence="7">Part of a binding-protein-dependent transport system for a sugar.</text>
</comment>
<evidence type="ECO:0000256" key="5">
    <source>
        <dbReference type="ARBA" id="ARBA00022729"/>
    </source>
</evidence>
<evidence type="ECO:0000313" key="10">
    <source>
        <dbReference type="EMBL" id="KAB0678808.1"/>
    </source>
</evidence>
<evidence type="ECO:0000256" key="8">
    <source>
        <dbReference type="ARBA" id="ARBA00049753"/>
    </source>
</evidence>
<keyword evidence="5 9" id="KW-0732">Signal</keyword>
<dbReference type="Gene3D" id="3.40.190.10">
    <property type="entry name" value="Periplasmic binding protein-like II"/>
    <property type="match status" value="2"/>
</dbReference>
<sequence length="416" mass="44069">MLKRFGFMLLSGAALVALASGANAQEKQRAEVMHWWTSGGEAAAVKVFADRFDAAGGQWVDSAIAGGEAARAAAINRIVGGNPPVSSQFNTGRQFDDLVGQDLLADLSAVANEGGWAKVVPQAIVDAASRDGKFYAVPVNIHGQNWMFYNTAVLQKAGVSEAPANWDDFFAMLDKLKASGVTPIAWGGQAWQEALVFDAVLFGEGGKDLFLKVYKDHDEEVVKSEGFRKAVEAFGKLRNYVDPGAPGRNWNDATAMVITGKAGIQIMGDWAKGDFINAKMTPGQDAGCAILPGEQGYIMGGDVFVFPKLGGSAEATPVQALLAKTMLDPETQIEFNKVKGSIPVRTDVDTSKMDVCAQKGAALVKDPAKQIPSVNFLISADTVGQIQDAVTNFFSNPSASTDDFIETYAGIIGSAD</sequence>
<evidence type="ECO:0000256" key="9">
    <source>
        <dbReference type="SAM" id="SignalP"/>
    </source>
</evidence>
<accession>A0A7V7TVV3</accession>
<evidence type="ECO:0000256" key="1">
    <source>
        <dbReference type="ARBA" id="ARBA00004418"/>
    </source>
</evidence>
<dbReference type="PANTHER" id="PTHR43649:SF28">
    <property type="entry name" value="BINDING PROTEIN COMPONENT OF ABC SUGAR TRANSPORTER-RELATED"/>
    <property type="match status" value="1"/>
</dbReference>
<reference evidence="10 11" key="1">
    <citation type="submission" date="2019-09" db="EMBL/GenBank/DDBJ databases">
        <title>YIM 132180 draft genome.</title>
        <authorList>
            <person name="Zhang K."/>
        </authorList>
    </citation>
    <scope>NUCLEOTIDE SEQUENCE [LARGE SCALE GENOMIC DNA]</scope>
    <source>
        <strain evidence="10 11">YIM 132180</strain>
    </source>
</reference>
<comment type="caution">
    <text evidence="10">The sequence shown here is derived from an EMBL/GenBank/DDBJ whole genome shotgun (WGS) entry which is preliminary data.</text>
</comment>
<dbReference type="EMBL" id="VZDO01000012">
    <property type="protein sequence ID" value="KAB0678808.1"/>
    <property type="molecule type" value="Genomic_DNA"/>
</dbReference>